<proteinExistence type="predicted"/>
<feature type="domain" description="Transposase DDE" evidence="1">
    <location>
        <begin position="22"/>
        <end position="83"/>
    </location>
</feature>
<evidence type="ECO:0000313" key="3">
    <source>
        <dbReference type="Proteomes" id="UP000310541"/>
    </source>
</evidence>
<dbReference type="Pfam" id="PF13751">
    <property type="entry name" value="DDE_Tnp_1_6"/>
    <property type="match status" value="1"/>
</dbReference>
<name>A0A4U1MH93_9BACL</name>
<dbReference type="Proteomes" id="UP000310541">
    <property type="component" value="Unassembled WGS sequence"/>
</dbReference>
<reference evidence="2 3" key="1">
    <citation type="submission" date="2019-04" db="EMBL/GenBank/DDBJ databases">
        <title>Genome sequence of Bacillus hwajinpoensis strain Y2.</title>
        <authorList>
            <person name="Fair J.L."/>
            <person name="Maclea K.S."/>
        </authorList>
    </citation>
    <scope>NUCLEOTIDE SEQUENCE [LARGE SCALE GENOMIC DNA]</scope>
    <source>
        <strain evidence="2 3">Y2</strain>
    </source>
</reference>
<evidence type="ECO:0000313" key="2">
    <source>
        <dbReference type="EMBL" id="TKD69776.1"/>
    </source>
</evidence>
<accession>A0A4U1MH93</accession>
<organism evidence="2 3">
    <name type="scientific">Guptibacillus hwajinpoensis</name>
    <dbReference type="NCBI Taxonomy" id="208199"/>
    <lineage>
        <taxon>Bacteria</taxon>
        <taxon>Bacillati</taxon>
        <taxon>Bacillota</taxon>
        <taxon>Bacilli</taxon>
        <taxon>Bacillales</taxon>
        <taxon>Guptibacillaceae</taxon>
        <taxon>Guptibacillus</taxon>
    </lineage>
</organism>
<dbReference type="EMBL" id="SWFM01000003">
    <property type="protein sequence ID" value="TKD69776.1"/>
    <property type="molecule type" value="Genomic_DNA"/>
</dbReference>
<dbReference type="RefSeq" id="WP_136947201.1">
    <property type="nucleotide sequence ID" value="NZ_SWFM01000003.1"/>
</dbReference>
<evidence type="ECO:0000259" key="1">
    <source>
        <dbReference type="Pfam" id="PF13751"/>
    </source>
</evidence>
<gene>
    <name evidence="2" type="ORF">FBF83_10840</name>
</gene>
<dbReference type="OrthoDB" id="9789070at2"/>
<comment type="caution">
    <text evidence="2">The sequence shown here is derived from an EMBL/GenBank/DDBJ whole genome shotgun (WGS) entry which is preliminary data.</text>
</comment>
<sequence length="104" mass="11941">MTNAKKSARKMLFVCLNTYDYYEISQYQKSEEFKEKHKKRAPIEGKTAEFKRFHGLSRTRGYGLSSGTIQSKLAASPVNIKRIAAIATSLLVIIWLQYEKSSPY</sequence>
<dbReference type="InterPro" id="IPR025668">
    <property type="entry name" value="Tnp_DDE_dom"/>
</dbReference>
<dbReference type="AlphaFoldDB" id="A0A4U1MH93"/>
<protein>
    <recommendedName>
        <fullName evidence="1">Transposase DDE domain-containing protein</fullName>
    </recommendedName>
</protein>